<evidence type="ECO:0000256" key="1">
    <source>
        <dbReference type="SAM" id="MobiDB-lite"/>
    </source>
</evidence>
<gene>
    <name evidence="2" type="ORF">EYF80_063353</name>
</gene>
<proteinExistence type="predicted"/>
<organism evidence="2 3">
    <name type="scientific">Liparis tanakae</name>
    <name type="common">Tanaka's snailfish</name>
    <dbReference type="NCBI Taxonomy" id="230148"/>
    <lineage>
        <taxon>Eukaryota</taxon>
        <taxon>Metazoa</taxon>
        <taxon>Chordata</taxon>
        <taxon>Craniata</taxon>
        <taxon>Vertebrata</taxon>
        <taxon>Euteleostomi</taxon>
        <taxon>Actinopterygii</taxon>
        <taxon>Neopterygii</taxon>
        <taxon>Teleostei</taxon>
        <taxon>Neoteleostei</taxon>
        <taxon>Acanthomorphata</taxon>
        <taxon>Eupercaria</taxon>
        <taxon>Perciformes</taxon>
        <taxon>Cottioidei</taxon>
        <taxon>Cottales</taxon>
        <taxon>Liparidae</taxon>
        <taxon>Liparis</taxon>
    </lineage>
</organism>
<name>A0A4Z2ED68_9TELE</name>
<comment type="caution">
    <text evidence="2">The sequence shown here is derived from an EMBL/GenBank/DDBJ whole genome shotgun (WGS) entry which is preliminary data.</text>
</comment>
<feature type="region of interest" description="Disordered" evidence="1">
    <location>
        <begin position="1"/>
        <end position="109"/>
    </location>
</feature>
<keyword evidence="3" id="KW-1185">Reference proteome</keyword>
<evidence type="ECO:0000313" key="3">
    <source>
        <dbReference type="Proteomes" id="UP000314294"/>
    </source>
</evidence>
<evidence type="ECO:0000313" key="2">
    <source>
        <dbReference type="EMBL" id="TNN26510.1"/>
    </source>
</evidence>
<feature type="compositionally biased region" description="Basic and acidic residues" evidence="1">
    <location>
        <begin position="51"/>
        <end position="67"/>
    </location>
</feature>
<sequence>MQMCGQQMPSVESGSGLVEEGAGVSEPEAGVAGKQTWEPERLGPANVRTPEASRAERRSAAVTHVRESPGGTPCWQEGVLQQASGRHSETENNCKEEKEKTQNNYKETQ</sequence>
<accession>A0A4Z2ED68</accession>
<dbReference type="EMBL" id="SRLO01010077">
    <property type="protein sequence ID" value="TNN26510.1"/>
    <property type="molecule type" value="Genomic_DNA"/>
</dbReference>
<feature type="compositionally biased region" description="Basic and acidic residues" evidence="1">
    <location>
        <begin position="86"/>
        <end position="101"/>
    </location>
</feature>
<reference evidence="2 3" key="1">
    <citation type="submission" date="2019-03" db="EMBL/GenBank/DDBJ databases">
        <title>First draft genome of Liparis tanakae, snailfish: a comprehensive survey of snailfish specific genes.</title>
        <authorList>
            <person name="Kim W."/>
            <person name="Song I."/>
            <person name="Jeong J.-H."/>
            <person name="Kim D."/>
            <person name="Kim S."/>
            <person name="Ryu S."/>
            <person name="Song J.Y."/>
            <person name="Lee S.K."/>
        </authorList>
    </citation>
    <scope>NUCLEOTIDE SEQUENCE [LARGE SCALE GENOMIC DNA]</scope>
    <source>
        <tissue evidence="2">Muscle</tissue>
    </source>
</reference>
<dbReference type="AlphaFoldDB" id="A0A4Z2ED68"/>
<protein>
    <submittedName>
        <fullName evidence="2">Uncharacterized protein</fullName>
    </submittedName>
</protein>
<feature type="compositionally biased region" description="Polar residues" evidence="1">
    <location>
        <begin position="1"/>
        <end position="13"/>
    </location>
</feature>
<dbReference type="Proteomes" id="UP000314294">
    <property type="component" value="Unassembled WGS sequence"/>
</dbReference>